<evidence type="ECO:0000313" key="3">
    <source>
        <dbReference type="Proteomes" id="UP000589620"/>
    </source>
</evidence>
<keyword evidence="3" id="KW-1185">Reference proteome</keyword>
<sequence>MTSELDTRTGPSERRRTQRFAVQFGAGMLAYVLVLCASLLWGGLDGDDPIRFAWALAPVVPVVLVAGVLIRYVVRSDEYETVQTLKGLAVGFVVTMLLAVVAGFLDIAGLSIPGAGWWLYGAGMLTWLIATIVLKLR</sequence>
<feature type="transmembrane region" description="Helical" evidence="1">
    <location>
        <begin position="117"/>
        <end position="136"/>
    </location>
</feature>
<feature type="transmembrane region" description="Helical" evidence="1">
    <location>
        <begin position="85"/>
        <end position="105"/>
    </location>
</feature>
<proteinExistence type="predicted"/>
<dbReference type="Proteomes" id="UP000589620">
    <property type="component" value="Unassembled WGS sequence"/>
</dbReference>
<protein>
    <submittedName>
        <fullName evidence="2">Uncharacterized protein</fullName>
    </submittedName>
</protein>
<name>A0A852SVI8_9MICO</name>
<dbReference type="EMBL" id="JACCBJ010000001">
    <property type="protein sequence ID" value="NYD72771.1"/>
    <property type="molecule type" value="Genomic_DNA"/>
</dbReference>
<keyword evidence="1" id="KW-1133">Transmembrane helix</keyword>
<gene>
    <name evidence="2" type="ORF">BJ963_000290</name>
</gene>
<reference evidence="2 3" key="1">
    <citation type="submission" date="2020-07" db="EMBL/GenBank/DDBJ databases">
        <title>Sequencing the genomes of 1000 actinobacteria strains.</title>
        <authorList>
            <person name="Klenk H.-P."/>
        </authorList>
    </citation>
    <scope>NUCLEOTIDE SEQUENCE [LARGE SCALE GENOMIC DNA]</scope>
    <source>
        <strain evidence="2 3">DSM 23871</strain>
    </source>
</reference>
<keyword evidence="1" id="KW-0812">Transmembrane</keyword>
<dbReference type="AlphaFoldDB" id="A0A852SVI8"/>
<feature type="transmembrane region" description="Helical" evidence="1">
    <location>
        <begin position="20"/>
        <end position="41"/>
    </location>
</feature>
<evidence type="ECO:0000313" key="2">
    <source>
        <dbReference type="EMBL" id="NYD72771.1"/>
    </source>
</evidence>
<keyword evidence="1" id="KW-0472">Membrane</keyword>
<evidence type="ECO:0000256" key="1">
    <source>
        <dbReference type="SAM" id="Phobius"/>
    </source>
</evidence>
<dbReference type="RefSeq" id="WP_157696934.1">
    <property type="nucleotide sequence ID" value="NZ_BAAAPX010000001.1"/>
</dbReference>
<accession>A0A852SVI8</accession>
<organism evidence="2 3">
    <name type="scientific">Leifsonia soli</name>
    <dbReference type="NCBI Taxonomy" id="582665"/>
    <lineage>
        <taxon>Bacteria</taxon>
        <taxon>Bacillati</taxon>
        <taxon>Actinomycetota</taxon>
        <taxon>Actinomycetes</taxon>
        <taxon>Micrococcales</taxon>
        <taxon>Microbacteriaceae</taxon>
        <taxon>Leifsonia</taxon>
    </lineage>
</organism>
<comment type="caution">
    <text evidence="2">The sequence shown here is derived from an EMBL/GenBank/DDBJ whole genome shotgun (WGS) entry which is preliminary data.</text>
</comment>
<feature type="transmembrane region" description="Helical" evidence="1">
    <location>
        <begin position="53"/>
        <end position="73"/>
    </location>
</feature>